<dbReference type="EMBL" id="JABBCP010000001">
    <property type="protein sequence ID" value="NMF55086.1"/>
    <property type="molecule type" value="Genomic_DNA"/>
</dbReference>
<dbReference type="InterPro" id="IPR036095">
    <property type="entry name" value="PTS_EIIB-like_sf"/>
</dbReference>
<dbReference type="CDD" id="cd05566">
    <property type="entry name" value="PTS_IIB_galactitol"/>
    <property type="match status" value="1"/>
</dbReference>
<evidence type="ECO:0000256" key="1">
    <source>
        <dbReference type="ARBA" id="ARBA00022679"/>
    </source>
</evidence>
<evidence type="ECO:0000313" key="4">
    <source>
        <dbReference type="Proteomes" id="UP000546970"/>
    </source>
</evidence>
<accession>A0A7X9UAS0</accession>
<gene>
    <name evidence="3" type="ORF">HF320_01885</name>
</gene>
<keyword evidence="3" id="KW-0762">Sugar transport</keyword>
<dbReference type="Pfam" id="PF02302">
    <property type="entry name" value="PTS_IIB"/>
    <property type="match status" value="1"/>
</dbReference>
<dbReference type="AlphaFoldDB" id="A0A7X9UAS0"/>
<proteinExistence type="predicted"/>
<organism evidence="3 4">
    <name type="scientific">Collinsella acetigenes</name>
    <dbReference type="NCBI Taxonomy" id="2713419"/>
    <lineage>
        <taxon>Bacteria</taxon>
        <taxon>Bacillati</taxon>
        <taxon>Actinomycetota</taxon>
        <taxon>Coriobacteriia</taxon>
        <taxon>Coriobacteriales</taxon>
        <taxon>Coriobacteriaceae</taxon>
        <taxon>Collinsella</taxon>
    </lineage>
</organism>
<dbReference type="GO" id="GO:0008982">
    <property type="term" value="F:protein-N(PI)-phosphohistidine-sugar phosphotransferase activity"/>
    <property type="evidence" value="ECO:0007669"/>
    <property type="project" value="InterPro"/>
</dbReference>
<comment type="caution">
    <text evidence="3">The sequence shown here is derived from an EMBL/GenBank/DDBJ whole genome shotgun (WGS) entry which is preliminary data.</text>
</comment>
<evidence type="ECO:0000313" key="3">
    <source>
        <dbReference type="EMBL" id="NMF55086.1"/>
    </source>
</evidence>
<keyword evidence="1" id="KW-0808">Transferase</keyword>
<dbReference type="SUPFAM" id="SSF52794">
    <property type="entry name" value="PTS system IIB component-like"/>
    <property type="match status" value="1"/>
</dbReference>
<keyword evidence="3" id="KW-0813">Transport</keyword>
<reference evidence="3 4" key="1">
    <citation type="submission" date="2020-04" db="EMBL/GenBank/DDBJ databases">
        <title>Collinsella sp. KGMB02528 nov., an anaerobic actinobacterium isolated from human feces.</title>
        <authorList>
            <person name="Han K.-I."/>
            <person name="Eom M.K."/>
            <person name="Kim J.-S."/>
            <person name="Lee K.C."/>
            <person name="Suh M.K."/>
            <person name="Park S.-H."/>
            <person name="Lee J.H."/>
            <person name="Kang S.W."/>
            <person name="Park J.-E."/>
            <person name="Oh B.S."/>
            <person name="Yu S.Y."/>
            <person name="Choi S.-H."/>
            <person name="Lee D.H."/>
            <person name="Yoon H."/>
            <person name="Kim B.-Y."/>
            <person name="Lee J.H."/>
            <person name="Lee J.-S."/>
        </authorList>
    </citation>
    <scope>NUCLEOTIDE SEQUENCE [LARGE SCALE GENOMIC DNA]</scope>
    <source>
        <strain evidence="3 4">KGMB02528</strain>
    </source>
</reference>
<dbReference type="Proteomes" id="UP000546970">
    <property type="component" value="Unassembled WGS sequence"/>
</dbReference>
<evidence type="ECO:0000259" key="2">
    <source>
        <dbReference type="Pfam" id="PF02302"/>
    </source>
</evidence>
<dbReference type="GO" id="GO:0009401">
    <property type="term" value="P:phosphoenolpyruvate-dependent sugar phosphotransferase system"/>
    <property type="evidence" value="ECO:0007669"/>
    <property type="project" value="InterPro"/>
</dbReference>
<name>A0A7X9UAS0_9ACTN</name>
<dbReference type="Gene3D" id="3.40.50.2300">
    <property type="match status" value="1"/>
</dbReference>
<protein>
    <submittedName>
        <fullName evidence="3">PTS sugar transporter subunit IIB</fullName>
    </submittedName>
</protein>
<dbReference type="RefSeq" id="WP_022386170.1">
    <property type="nucleotide sequence ID" value="NZ_JABBCP010000001.1"/>
</dbReference>
<feature type="domain" description="Phosphotransferase system EIIB component type 2/3" evidence="2">
    <location>
        <begin position="6"/>
        <end position="64"/>
    </location>
</feature>
<sequence length="100" mass="10626">MAEISILSVCGSGVVTSHMVANKLVEMFEDEGYDVTTDECNPSELDGYLTRGSYDFIAYSSPIGDDTHGVPAFSAMGLITGLGEDEFKEEALEALHAAGK</sequence>
<dbReference type="InterPro" id="IPR003501">
    <property type="entry name" value="PTS_EIIB_2/3"/>
</dbReference>
<keyword evidence="4" id="KW-1185">Reference proteome</keyword>